<proteinExistence type="inferred from homology"/>
<keyword evidence="5 6" id="KW-0269">Exonuclease</keyword>
<organism evidence="8 9">
    <name type="scientific">Sinomonas humi</name>
    <dbReference type="NCBI Taxonomy" id="1338436"/>
    <lineage>
        <taxon>Bacteria</taxon>
        <taxon>Bacillati</taxon>
        <taxon>Actinomycetota</taxon>
        <taxon>Actinomycetes</taxon>
        <taxon>Micrococcales</taxon>
        <taxon>Micrococcaceae</taxon>
        <taxon>Sinomonas</taxon>
    </lineage>
</organism>
<dbReference type="InterPro" id="IPR050535">
    <property type="entry name" value="DNA_Repair-Maintenance_Comp"/>
</dbReference>
<dbReference type="EMBL" id="JTDL01000037">
    <property type="protein sequence ID" value="KHL04914.1"/>
    <property type="molecule type" value="Genomic_DNA"/>
</dbReference>
<evidence type="ECO:0000313" key="9">
    <source>
        <dbReference type="Proteomes" id="UP000030982"/>
    </source>
</evidence>
<keyword evidence="6" id="KW-0255">Endonuclease</keyword>
<dbReference type="Gene3D" id="3.60.21.10">
    <property type="match status" value="1"/>
</dbReference>
<evidence type="ECO:0000259" key="7">
    <source>
        <dbReference type="Pfam" id="PF00149"/>
    </source>
</evidence>
<comment type="similarity">
    <text evidence="1 6">Belongs to the SbcD family.</text>
</comment>
<dbReference type="AlphaFoldDB" id="A0A0B2ASQ2"/>
<dbReference type="PANTHER" id="PTHR30337:SF0">
    <property type="entry name" value="NUCLEASE SBCCD SUBUNIT D"/>
    <property type="match status" value="1"/>
</dbReference>
<dbReference type="GO" id="GO:0004519">
    <property type="term" value="F:endonuclease activity"/>
    <property type="evidence" value="ECO:0007669"/>
    <property type="project" value="UniProtKB-KW"/>
</dbReference>
<reference evidence="8 9" key="1">
    <citation type="submission" date="2014-09" db="EMBL/GenBank/DDBJ databases">
        <title>Genome sequence of Sinomonas sp. MUSC 117.</title>
        <authorList>
            <person name="Lee L.-H."/>
        </authorList>
    </citation>
    <scope>NUCLEOTIDE SEQUENCE [LARGE SCALE GENOMIC DNA]</scope>
    <source>
        <strain evidence="8 9">MUSC 117</strain>
    </source>
</reference>
<dbReference type="Pfam" id="PF00149">
    <property type="entry name" value="Metallophos"/>
    <property type="match status" value="1"/>
</dbReference>
<evidence type="ECO:0000256" key="3">
    <source>
        <dbReference type="ARBA" id="ARBA00022722"/>
    </source>
</evidence>
<dbReference type="RefSeq" id="WP_043119898.1">
    <property type="nucleotide sequence ID" value="NZ_JTDL01000037.1"/>
</dbReference>
<accession>A0A0B2ASQ2</accession>
<dbReference type="Proteomes" id="UP000030982">
    <property type="component" value="Unassembled WGS sequence"/>
</dbReference>
<name>A0A0B2ASQ2_9MICC</name>
<keyword evidence="3 6" id="KW-0540">Nuclease</keyword>
<dbReference type="OrthoDB" id="9773856at2"/>
<dbReference type="InterPro" id="IPR004843">
    <property type="entry name" value="Calcineurin-like_PHP"/>
</dbReference>
<comment type="function">
    <text evidence="6">SbcCD cleaves DNA hairpin structures. These structures can inhibit DNA replication and are intermediates in certain DNA recombination reactions. The complex acts as a 3'-&gt;5' double strand exonuclease that can open hairpins. It also has a 5' single-strand endonuclease activity.</text>
</comment>
<dbReference type="STRING" id="1338436.LK10_02650"/>
<dbReference type="GO" id="GO:0006310">
    <property type="term" value="P:DNA recombination"/>
    <property type="evidence" value="ECO:0007669"/>
    <property type="project" value="UniProtKB-KW"/>
</dbReference>
<keyword evidence="4 6" id="KW-0378">Hydrolase</keyword>
<dbReference type="GO" id="GO:0008408">
    <property type="term" value="F:3'-5' exonuclease activity"/>
    <property type="evidence" value="ECO:0007669"/>
    <property type="project" value="InterPro"/>
</dbReference>
<evidence type="ECO:0000256" key="2">
    <source>
        <dbReference type="ARBA" id="ARBA00013365"/>
    </source>
</evidence>
<dbReference type="InterPro" id="IPR004593">
    <property type="entry name" value="SbcD"/>
</dbReference>
<comment type="caution">
    <text evidence="8">The sequence shown here is derived from an EMBL/GenBank/DDBJ whole genome shotgun (WGS) entry which is preliminary data.</text>
</comment>
<dbReference type="InterPro" id="IPR029052">
    <property type="entry name" value="Metallo-depent_PP-like"/>
</dbReference>
<evidence type="ECO:0000256" key="4">
    <source>
        <dbReference type="ARBA" id="ARBA00022801"/>
    </source>
</evidence>
<sequence length="387" mass="41568">MKILHTSDWHLGRSFHGLGLLSAQSEWLDGLVEFVKGEKVDAVLVSGDVYDRALPAVDVVAMLDKTLVQLTQAGAQVVLTSGNHDSAVRLGFGSHLLARAGVHLRTRIAEIDVPVLLTGDDGTEVAVYGLPYLEPRLVGAELEAEGSGHVAVTRAALERVRSDLERRRASADLHSIVMAHTFAAGGVATESERSLAVGGLDVVPAALFDAFDYAALGHLHGRQRLTDTVRYSGSPLAYSFGEAKQSKGAWLLEFAPRGLESATEVGWPTAHRLAVLRGTLEELLADPAHVAAEGACCQITLTDAERPQRAMERLRVRFPLALSLQFEPEGGAERAASTYSGRLAAARDELEVCCGFFEHVRGRGPDERERSALTDALESVRLAEAGR</sequence>
<dbReference type="GO" id="GO:0006260">
    <property type="term" value="P:DNA replication"/>
    <property type="evidence" value="ECO:0007669"/>
    <property type="project" value="UniProtKB-KW"/>
</dbReference>
<keyword evidence="6" id="KW-0233">DNA recombination</keyword>
<comment type="subunit">
    <text evidence="6">Heterodimer of SbcC and SbcD.</text>
</comment>
<evidence type="ECO:0000313" key="8">
    <source>
        <dbReference type="EMBL" id="KHL04914.1"/>
    </source>
</evidence>
<keyword evidence="9" id="KW-1185">Reference proteome</keyword>
<dbReference type="NCBIfam" id="TIGR00619">
    <property type="entry name" value="sbcd"/>
    <property type="match status" value="1"/>
</dbReference>
<evidence type="ECO:0000256" key="6">
    <source>
        <dbReference type="RuleBase" id="RU363069"/>
    </source>
</evidence>
<protein>
    <recommendedName>
        <fullName evidence="2 6">Nuclease SbcCD subunit D</fullName>
    </recommendedName>
</protein>
<keyword evidence="6" id="KW-0235">DNA replication</keyword>
<dbReference type="PANTHER" id="PTHR30337">
    <property type="entry name" value="COMPONENT OF ATP-DEPENDENT DSDNA EXONUCLEASE"/>
    <property type="match status" value="1"/>
</dbReference>
<dbReference type="CDD" id="cd00840">
    <property type="entry name" value="MPP_Mre11_N"/>
    <property type="match status" value="1"/>
</dbReference>
<dbReference type="SUPFAM" id="SSF56300">
    <property type="entry name" value="Metallo-dependent phosphatases"/>
    <property type="match status" value="1"/>
</dbReference>
<feature type="domain" description="Calcineurin-like phosphoesterase" evidence="7">
    <location>
        <begin position="1"/>
        <end position="220"/>
    </location>
</feature>
<evidence type="ECO:0000256" key="1">
    <source>
        <dbReference type="ARBA" id="ARBA00010555"/>
    </source>
</evidence>
<dbReference type="InterPro" id="IPR041796">
    <property type="entry name" value="Mre11_N"/>
</dbReference>
<gene>
    <name evidence="6" type="primary">sbcD</name>
    <name evidence="8" type="ORF">LK10_02650</name>
</gene>
<evidence type="ECO:0000256" key="5">
    <source>
        <dbReference type="ARBA" id="ARBA00022839"/>
    </source>
</evidence>